<gene>
    <name evidence="17" type="primary">CHI3</name>
</gene>
<comment type="similarity">
    <text evidence="3">Belongs to the glycosyl hydrolase 18 family. Chitinase class II subfamily.</text>
</comment>
<dbReference type="SUPFAM" id="SSF51445">
    <property type="entry name" value="(Trans)glycosidases"/>
    <property type="match status" value="1"/>
</dbReference>
<evidence type="ECO:0000256" key="9">
    <source>
        <dbReference type="ARBA" id="ARBA00023157"/>
    </source>
</evidence>
<name>K9LJ24_AVIMR</name>
<evidence type="ECO:0000256" key="6">
    <source>
        <dbReference type="ARBA" id="ARBA00022729"/>
    </source>
</evidence>
<reference evidence="17" key="2">
    <citation type="submission" date="2012-02" db="EMBL/GenBank/DDBJ databases">
        <title>Effect of heavy metal stress on class chitinase gene expression in the leaves of three mangrove plant seedlings.</title>
        <authorList>
            <person name="Wang L.Y."/>
            <person name="Wang Y.S."/>
        </authorList>
    </citation>
    <scope>NUCLEOTIDE SEQUENCE</scope>
</reference>
<proteinExistence type="evidence at transcript level"/>
<keyword evidence="9" id="KW-1015">Disulfide bond</keyword>
<feature type="chain" id="PRO_5003932752" description="chitinase" evidence="15">
    <location>
        <begin position="35"/>
        <end position="302"/>
    </location>
</feature>
<feature type="domain" description="GH18" evidence="16">
    <location>
        <begin position="35"/>
        <end position="302"/>
    </location>
</feature>
<dbReference type="Gene3D" id="3.20.20.80">
    <property type="entry name" value="Glycosidases"/>
    <property type="match status" value="1"/>
</dbReference>
<keyword evidence="12" id="KW-0624">Polysaccharide degradation</keyword>
<dbReference type="PANTHER" id="PTHR45708:SF22">
    <property type="entry name" value="ACIDIC ENDOCHITINASE"/>
    <property type="match status" value="1"/>
</dbReference>
<reference evidence="17" key="1">
    <citation type="submission" date="2012-02" db="EMBL/GenBank/DDBJ databases">
        <title>Cloning and expression of class chitinase gene in leaves and shoots of Aricennia marina exposed to heavy metals.</title>
        <authorList>
            <person name="Wang L.Y."/>
            <person name="Wang Y.S."/>
        </authorList>
    </citation>
    <scope>NUCLEOTIDE SEQUENCE</scope>
</reference>
<evidence type="ECO:0000313" key="17">
    <source>
        <dbReference type="EMBL" id="AFK26308.1"/>
    </source>
</evidence>
<accession>K9LJ24</accession>
<keyword evidence="5" id="KW-0964">Secreted</keyword>
<organism evidence="17">
    <name type="scientific">Avicennia marina</name>
    <name type="common">Grey mangrove</name>
    <name type="synonym">Sceura marina</name>
    <dbReference type="NCBI Taxonomy" id="82927"/>
    <lineage>
        <taxon>Eukaryota</taxon>
        <taxon>Viridiplantae</taxon>
        <taxon>Streptophyta</taxon>
        <taxon>Embryophyta</taxon>
        <taxon>Tracheophyta</taxon>
        <taxon>Spermatophyta</taxon>
        <taxon>Magnoliopsida</taxon>
        <taxon>eudicotyledons</taxon>
        <taxon>Gunneridae</taxon>
        <taxon>Pentapetalae</taxon>
        <taxon>asterids</taxon>
        <taxon>lamiids</taxon>
        <taxon>Lamiales</taxon>
        <taxon>Acanthaceae</taxon>
        <taxon>Avicennioideae</taxon>
        <taxon>Avicennia</taxon>
    </lineage>
</organism>
<dbReference type="PROSITE" id="PS01095">
    <property type="entry name" value="GH18_1"/>
    <property type="match status" value="1"/>
</dbReference>
<evidence type="ECO:0000256" key="7">
    <source>
        <dbReference type="ARBA" id="ARBA00022801"/>
    </source>
</evidence>
<evidence type="ECO:0000256" key="5">
    <source>
        <dbReference type="ARBA" id="ARBA00022525"/>
    </source>
</evidence>
<dbReference type="InterPro" id="IPR050542">
    <property type="entry name" value="Glycosyl_Hydrlase18_Chitinase"/>
</dbReference>
<evidence type="ECO:0000256" key="14">
    <source>
        <dbReference type="RuleBase" id="RU000489"/>
    </source>
</evidence>
<dbReference type="InterPro" id="IPR001579">
    <property type="entry name" value="Glyco_hydro_18_chit_AS"/>
</dbReference>
<keyword evidence="6 15" id="KW-0732">Signal</keyword>
<dbReference type="CDD" id="cd02877">
    <property type="entry name" value="GH18_hevamine_XipI_class_III"/>
    <property type="match status" value="1"/>
</dbReference>
<dbReference type="InterPro" id="IPR001223">
    <property type="entry name" value="Glyco_hydro18_cat"/>
</dbReference>
<evidence type="ECO:0000256" key="11">
    <source>
        <dbReference type="ARBA" id="ARBA00023295"/>
    </source>
</evidence>
<evidence type="ECO:0000256" key="15">
    <source>
        <dbReference type="SAM" id="SignalP"/>
    </source>
</evidence>
<comment type="catalytic activity">
    <reaction evidence="1">
        <text>Random endo-hydrolysis of N-acetyl-beta-D-glucosaminide (1-&gt;4)-beta-linkages in chitin and chitodextrins.</text>
        <dbReference type="EC" id="3.2.1.14"/>
    </reaction>
</comment>
<keyword evidence="11 14" id="KW-0326">Glycosidase</keyword>
<evidence type="ECO:0000256" key="13">
    <source>
        <dbReference type="ARBA" id="ARBA00059418"/>
    </source>
</evidence>
<protein>
    <recommendedName>
        <fullName evidence="4">chitinase</fullName>
        <ecNumber evidence="4">3.2.1.14</ecNumber>
    </recommendedName>
</protein>
<dbReference type="SMR" id="K9LJ24"/>
<dbReference type="GO" id="GO:0000272">
    <property type="term" value="P:polysaccharide catabolic process"/>
    <property type="evidence" value="ECO:0007669"/>
    <property type="project" value="UniProtKB-KW"/>
</dbReference>
<dbReference type="GO" id="GO:0006032">
    <property type="term" value="P:chitin catabolic process"/>
    <property type="evidence" value="ECO:0007669"/>
    <property type="project" value="UniProtKB-KW"/>
</dbReference>
<evidence type="ECO:0000256" key="10">
    <source>
        <dbReference type="ARBA" id="ARBA00023277"/>
    </source>
</evidence>
<sequence length="302" mass="31949">MGTTYLQKMAAHSQTSHLILSILIALALFRSSQAAGIATYWGQNGNEGSLADACKTGNYQFINIGFLTTFGNGQSPVLNLAGHCNPAAGTCTGISNDIRACQGQGIKVLLSLGGATGSYSLSSADDAKQVANYLWNNYLGGSSGSRPLGDAVLDGIDFDIEAGSGQHWDELAKALSGFSSQRKVYLSAAPQCPIPDAHLDAAIRTGLFDYIWIQFYNNPQCDFRAGVDALVARWNQWAAVPGGQVFLGLPAAEAAAGGGYMPPDVLTSQVLPRIKSSQKYGGVMLWNRFYDQSYSSAIKGSV</sequence>
<keyword evidence="7 14" id="KW-0378">Hydrolase</keyword>
<keyword evidence="8" id="KW-0146">Chitin degradation</keyword>
<evidence type="ECO:0000256" key="12">
    <source>
        <dbReference type="ARBA" id="ARBA00023326"/>
    </source>
</evidence>
<dbReference type="Pfam" id="PF00704">
    <property type="entry name" value="Glyco_hydro_18"/>
    <property type="match status" value="1"/>
</dbReference>
<dbReference type="EC" id="3.2.1.14" evidence="4"/>
<dbReference type="PROSITE" id="PS51910">
    <property type="entry name" value="GH18_2"/>
    <property type="match status" value="1"/>
</dbReference>
<keyword evidence="10" id="KW-0119">Carbohydrate metabolism</keyword>
<evidence type="ECO:0000256" key="2">
    <source>
        <dbReference type="ARBA" id="ARBA00004613"/>
    </source>
</evidence>
<comment type="function">
    <text evidence="13">This protein functions as a defense against chitin containing fungal pathogens.</text>
</comment>
<evidence type="ECO:0000256" key="1">
    <source>
        <dbReference type="ARBA" id="ARBA00000822"/>
    </source>
</evidence>
<dbReference type="InterPro" id="IPR045321">
    <property type="entry name" value="Cts1-like"/>
</dbReference>
<dbReference type="GO" id="GO:0005576">
    <property type="term" value="C:extracellular region"/>
    <property type="evidence" value="ECO:0007669"/>
    <property type="project" value="UniProtKB-SubCell"/>
</dbReference>
<evidence type="ECO:0000256" key="3">
    <source>
        <dbReference type="ARBA" id="ARBA00009121"/>
    </source>
</evidence>
<evidence type="ECO:0000256" key="8">
    <source>
        <dbReference type="ARBA" id="ARBA00023024"/>
    </source>
</evidence>
<evidence type="ECO:0000256" key="4">
    <source>
        <dbReference type="ARBA" id="ARBA00012729"/>
    </source>
</evidence>
<dbReference type="InterPro" id="IPR017853">
    <property type="entry name" value="GH"/>
</dbReference>
<feature type="signal peptide" evidence="15">
    <location>
        <begin position="1"/>
        <end position="34"/>
    </location>
</feature>
<dbReference type="PANTHER" id="PTHR45708">
    <property type="entry name" value="ENDOCHITINASE"/>
    <property type="match status" value="1"/>
</dbReference>
<dbReference type="EMBL" id="JQ655770">
    <property type="protein sequence ID" value="AFK26308.1"/>
    <property type="molecule type" value="mRNA"/>
</dbReference>
<evidence type="ECO:0000259" key="16">
    <source>
        <dbReference type="PROSITE" id="PS51910"/>
    </source>
</evidence>
<comment type="subcellular location">
    <subcellularLocation>
        <location evidence="2">Secreted</location>
    </subcellularLocation>
</comment>
<dbReference type="FunFam" id="3.20.20.80:FF:000015">
    <property type="entry name" value="Acidic endochitinase SE2"/>
    <property type="match status" value="1"/>
</dbReference>
<dbReference type="AlphaFoldDB" id="K9LJ24"/>
<dbReference type="GO" id="GO:0008843">
    <property type="term" value="F:endochitinase activity"/>
    <property type="evidence" value="ECO:0007669"/>
    <property type="project" value="UniProtKB-EC"/>
</dbReference>